<name>A0A1R4F1M4_BREDI</name>
<gene>
    <name evidence="1" type="ORF">FM111_02030</name>
</gene>
<evidence type="ECO:0000313" key="2">
    <source>
        <dbReference type="Proteomes" id="UP000195766"/>
    </source>
</evidence>
<dbReference type="Proteomes" id="UP000195766">
    <property type="component" value="Unassembled WGS sequence"/>
</dbReference>
<dbReference type="EMBL" id="FUIE01000015">
    <property type="protein sequence ID" value="SJM49774.1"/>
    <property type="molecule type" value="Genomic_DNA"/>
</dbReference>
<dbReference type="AlphaFoldDB" id="A0A1R4F1M4"/>
<organism evidence="1 2">
    <name type="scientific">Brevundimonas diminuta 3F5N</name>
    <dbReference type="NCBI Taxonomy" id="1255603"/>
    <lineage>
        <taxon>Bacteria</taxon>
        <taxon>Pseudomonadati</taxon>
        <taxon>Pseudomonadota</taxon>
        <taxon>Alphaproteobacteria</taxon>
        <taxon>Caulobacterales</taxon>
        <taxon>Caulobacteraceae</taxon>
        <taxon>Brevundimonas</taxon>
    </lineage>
</organism>
<proteinExistence type="predicted"/>
<dbReference type="RefSeq" id="WP_087139081.1">
    <property type="nucleotide sequence ID" value="NZ_FUIE01000015.1"/>
</dbReference>
<evidence type="ECO:0000313" key="1">
    <source>
        <dbReference type="EMBL" id="SJM49774.1"/>
    </source>
</evidence>
<sequence length="89" mass="10217">MSVEREIEIESIVFEAEPPESHFRRSALVTWRISTAGTNNQFTVPIRIMVTPEYPETEVVKFARAALHVVMASLANQTTQWRIEAEKDQ</sequence>
<reference evidence="1 2" key="1">
    <citation type="submission" date="2017-02" db="EMBL/GenBank/DDBJ databases">
        <authorList>
            <person name="Peterson S.W."/>
        </authorList>
    </citation>
    <scope>NUCLEOTIDE SEQUENCE [LARGE SCALE GENOMIC DNA]</scope>
    <source>
        <strain evidence="1 2">3F5N</strain>
    </source>
</reference>
<accession>A0A1R4F1M4</accession>
<protein>
    <submittedName>
        <fullName evidence="1">Uncharacterized protein</fullName>
    </submittedName>
</protein>